<feature type="domain" description="Glycosyltransferase 2-like" evidence="1">
    <location>
        <begin position="5"/>
        <end position="107"/>
    </location>
</feature>
<dbReference type="RefSeq" id="WP_380696098.1">
    <property type="nucleotide sequence ID" value="NZ_JBHRYR010000003.1"/>
</dbReference>
<dbReference type="CDD" id="cd06420">
    <property type="entry name" value="GT2_Chondriotin_Pol_N"/>
    <property type="match status" value="1"/>
</dbReference>
<dbReference type="Gene3D" id="3.90.550.10">
    <property type="entry name" value="Spore Coat Polysaccharide Biosynthesis Protein SpsA, Chain A"/>
    <property type="match status" value="1"/>
</dbReference>
<protein>
    <submittedName>
        <fullName evidence="2">Glycosyltransferase family 2 protein</fullName>
    </submittedName>
</protein>
<keyword evidence="3" id="KW-1185">Reference proteome</keyword>
<evidence type="ECO:0000313" key="2">
    <source>
        <dbReference type="EMBL" id="MFC3853184.1"/>
    </source>
</evidence>
<dbReference type="PANTHER" id="PTHR43685:SF3">
    <property type="entry name" value="SLR2126 PROTEIN"/>
    <property type="match status" value="1"/>
</dbReference>
<accession>A0ABV7ZXC6</accession>
<evidence type="ECO:0000259" key="1">
    <source>
        <dbReference type="Pfam" id="PF00535"/>
    </source>
</evidence>
<proteinExistence type="predicted"/>
<dbReference type="Proteomes" id="UP001595617">
    <property type="component" value="Unassembled WGS sequence"/>
</dbReference>
<name>A0ABV7ZXC6_9GAMM</name>
<sequence>MKMGVVVTTYNSPKWLEKVLWGYEHQTDPDFELILADDGSGQETADLIARFQARGRLNIRHVWHEDDGFRKTVILNKAIMETPCDYLAFTDGDCIPRADYIAMHKAFARPGHFVSGGLYRLTLPVSEAVSEAMVADQTVFSFDCLKELGQPSDHKKMKLTSGSVLARWLNRLTPTGATWNGGNSSGWKADMLAVNGFDERMQYGGLDREMGERMMNLGIKGIQARYSVIMLHLDHKRGYENPETWAKNNAIRKAVKNTRSTWTPYGIEKRAN</sequence>
<dbReference type="InterPro" id="IPR001173">
    <property type="entry name" value="Glyco_trans_2-like"/>
</dbReference>
<dbReference type="Pfam" id="PF00535">
    <property type="entry name" value="Glycos_transf_2"/>
    <property type="match status" value="1"/>
</dbReference>
<dbReference type="PANTHER" id="PTHR43685">
    <property type="entry name" value="GLYCOSYLTRANSFERASE"/>
    <property type="match status" value="1"/>
</dbReference>
<comment type="caution">
    <text evidence="2">The sequence shown here is derived from an EMBL/GenBank/DDBJ whole genome shotgun (WGS) entry which is preliminary data.</text>
</comment>
<reference evidence="3" key="1">
    <citation type="journal article" date="2019" name="Int. J. Syst. Evol. Microbiol.">
        <title>The Global Catalogue of Microorganisms (GCM) 10K type strain sequencing project: providing services to taxonomists for standard genome sequencing and annotation.</title>
        <authorList>
            <consortium name="The Broad Institute Genomics Platform"/>
            <consortium name="The Broad Institute Genome Sequencing Center for Infectious Disease"/>
            <person name="Wu L."/>
            <person name="Ma J."/>
        </authorList>
    </citation>
    <scope>NUCLEOTIDE SEQUENCE [LARGE SCALE GENOMIC DNA]</scope>
    <source>
        <strain evidence="3">IBRC 10765</strain>
    </source>
</reference>
<organism evidence="2 3">
    <name type="scientific">Saccharospirillum mangrovi</name>
    <dbReference type="NCBI Taxonomy" id="2161747"/>
    <lineage>
        <taxon>Bacteria</taxon>
        <taxon>Pseudomonadati</taxon>
        <taxon>Pseudomonadota</taxon>
        <taxon>Gammaproteobacteria</taxon>
        <taxon>Oceanospirillales</taxon>
        <taxon>Saccharospirillaceae</taxon>
        <taxon>Saccharospirillum</taxon>
    </lineage>
</organism>
<dbReference type="EMBL" id="JBHRYR010000003">
    <property type="protein sequence ID" value="MFC3853184.1"/>
    <property type="molecule type" value="Genomic_DNA"/>
</dbReference>
<evidence type="ECO:0000313" key="3">
    <source>
        <dbReference type="Proteomes" id="UP001595617"/>
    </source>
</evidence>
<gene>
    <name evidence="2" type="ORF">ACFOOG_10105</name>
</gene>
<dbReference type="InterPro" id="IPR029044">
    <property type="entry name" value="Nucleotide-diphossugar_trans"/>
</dbReference>
<dbReference type="SUPFAM" id="SSF53448">
    <property type="entry name" value="Nucleotide-diphospho-sugar transferases"/>
    <property type="match status" value="1"/>
</dbReference>
<dbReference type="InterPro" id="IPR050834">
    <property type="entry name" value="Glycosyltransf_2"/>
</dbReference>